<dbReference type="Gene3D" id="3.30.420.10">
    <property type="entry name" value="Ribonuclease H-like superfamily/Ribonuclease H"/>
    <property type="match status" value="1"/>
</dbReference>
<evidence type="ECO:0000259" key="3">
    <source>
        <dbReference type="PROSITE" id="PS50013"/>
    </source>
</evidence>
<evidence type="ECO:0000313" key="5">
    <source>
        <dbReference type="EMBL" id="CCF51916.1"/>
    </source>
</evidence>
<dbReference type="InterPro" id="IPR056924">
    <property type="entry name" value="SH3_Tf2-1"/>
</dbReference>
<dbReference type="GO" id="GO:0003824">
    <property type="term" value="F:catalytic activity"/>
    <property type="evidence" value="ECO:0007669"/>
    <property type="project" value="UniProtKB-KW"/>
</dbReference>
<dbReference type="STRING" id="1128400.I2FYC3"/>
<evidence type="ECO:0000256" key="2">
    <source>
        <dbReference type="ARBA" id="ARBA00023268"/>
    </source>
</evidence>
<dbReference type="eggNOG" id="KOG0017">
    <property type="taxonomic scope" value="Eukaryota"/>
</dbReference>
<dbReference type="InterPro" id="IPR016197">
    <property type="entry name" value="Chromo-like_dom_sf"/>
</dbReference>
<organism evidence="5 6">
    <name type="scientific">Ustilago hordei</name>
    <name type="common">Barley covered smut fungus</name>
    <dbReference type="NCBI Taxonomy" id="120017"/>
    <lineage>
        <taxon>Eukaryota</taxon>
        <taxon>Fungi</taxon>
        <taxon>Dikarya</taxon>
        <taxon>Basidiomycota</taxon>
        <taxon>Ustilaginomycotina</taxon>
        <taxon>Ustilaginomycetes</taxon>
        <taxon>Ustilaginales</taxon>
        <taxon>Ustilaginaceae</taxon>
        <taxon>Ustilago</taxon>
    </lineage>
</organism>
<dbReference type="InterPro" id="IPR012337">
    <property type="entry name" value="RNaseH-like_sf"/>
</dbReference>
<gene>
    <name evidence="5" type="ORF">UHOR_15200</name>
</gene>
<name>I2FYC3_USTHO</name>
<dbReference type="Gene3D" id="2.40.50.40">
    <property type="match status" value="1"/>
</dbReference>
<dbReference type="PANTHER" id="PTHR37984">
    <property type="entry name" value="PROTEIN CBG26694"/>
    <property type="match status" value="1"/>
</dbReference>
<dbReference type="Pfam" id="PF24626">
    <property type="entry name" value="SH3_Tf2-1"/>
    <property type="match status" value="1"/>
</dbReference>
<dbReference type="GO" id="GO:0005634">
    <property type="term" value="C:nucleus"/>
    <property type="evidence" value="ECO:0007669"/>
    <property type="project" value="UniProtKB-ARBA"/>
</dbReference>
<protein>
    <recommendedName>
        <fullName evidence="7">Integrase catalytic domain-containing protein</fullName>
    </recommendedName>
</protein>
<dbReference type="InterPro" id="IPR000953">
    <property type="entry name" value="Chromo/chromo_shadow_dom"/>
</dbReference>
<evidence type="ECO:0000256" key="1">
    <source>
        <dbReference type="ARBA" id="ARBA00022884"/>
    </source>
</evidence>
<dbReference type="SUPFAM" id="SSF56672">
    <property type="entry name" value="DNA/RNA polymerases"/>
    <property type="match status" value="1"/>
</dbReference>
<dbReference type="CDD" id="cd00024">
    <property type="entry name" value="CD_CSD"/>
    <property type="match status" value="1"/>
</dbReference>
<comment type="caution">
    <text evidence="5">The sequence shown here is derived from an EMBL/GenBank/DDBJ whole genome shotgun (WGS) entry which is preliminary data.</text>
</comment>
<accession>I2FYC3</accession>
<dbReference type="SUPFAM" id="SSF53098">
    <property type="entry name" value="Ribonuclease H-like"/>
    <property type="match status" value="1"/>
</dbReference>
<dbReference type="InterPro" id="IPR043128">
    <property type="entry name" value="Rev_trsase/Diguanyl_cyclase"/>
</dbReference>
<dbReference type="GO" id="GO:0015074">
    <property type="term" value="P:DNA integration"/>
    <property type="evidence" value="ECO:0007669"/>
    <property type="project" value="InterPro"/>
</dbReference>
<keyword evidence="1" id="KW-0694">RNA-binding</keyword>
<evidence type="ECO:0008006" key="7">
    <source>
        <dbReference type="Google" id="ProtNLM"/>
    </source>
</evidence>
<dbReference type="InterPro" id="IPR043502">
    <property type="entry name" value="DNA/RNA_pol_sf"/>
</dbReference>
<dbReference type="OMA" id="TIMAGHN"/>
<sequence length="595" mass="66560">MVGLFNYYRDFIPKYAGLAAPLTNLLRGHKYQCSIKGMWQLVDKEGKTMRATDIKFNWGAAQNKALAQLKAALSSLPMLAYPDFDCPFLLYVDASQQAFTATLHQHLPLAKCTQDKMAAASLTEANNININNMPTHQQKLDSMLKSIMDTIMAGHNRVGYEMQDDILVYVGPHCTACCLCVLFSDLHIFFHKAHNLGGHFGFAKTALCLGSINHPHLSTTLEAYIDNCLTCLCTKLGHCVGELSMDWILSADRPFHTILVDLLLGLLDCEGLDAALVIMDTFLKLMLTAPCSSSIMSSQLFNSLADLILHKGWRPKIIIMDSDKHFIGVTSQRFATSIGAKLCPLAPYHQQANPVECHIQTLQHVLRAFAMESAKDWVDVLPAAELAINLTPSLTMEQTPFDLVYMVQPDPPLLPSVSNVNIEDHLTIAKACLDSAWQTILQHTEENKPWYDVKHKPLHNLHVGDCVFICTNDQPVPGAQRHAKLDPKKVGPFPIKQVLSCHCFKLGLPPNLYSDNLFDTSQLEPAPKEHNLFNRSLDTPITIDSRGDMHFEVEAIVGQQTFRNYVQYCIKWCSDPHTMWEFEEDLLEDGCKAAI</sequence>
<dbReference type="PROSITE" id="PS50994">
    <property type="entry name" value="INTEGRASE"/>
    <property type="match status" value="1"/>
</dbReference>
<dbReference type="AlphaFoldDB" id="I2FYC3"/>
<dbReference type="Pfam" id="PF17919">
    <property type="entry name" value="RT_RNaseH_2"/>
    <property type="match status" value="1"/>
</dbReference>
<dbReference type="Proteomes" id="UP000006174">
    <property type="component" value="Unassembled WGS sequence"/>
</dbReference>
<dbReference type="InterPro" id="IPR036397">
    <property type="entry name" value="RNaseH_sf"/>
</dbReference>
<keyword evidence="2" id="KW-0511">Multifunctional enzyme</keyword>
<dbReference type="PROSITE" id="PS50013">
    <property type="entry name" value="CHROMO_2"/>
    <property type="match status" value="1"/>
</dbReference>
<dbReference type="GO" id="GO:0006338">
    <property type="term" value="P:chromatin remodeling"/>
    <property type="evidence" value="ECO:0007669"/>
    <property type="project" value="UniProtKB-ARBA"/>
</dbReference>
<dbReference type="InterPro" id="IPR050951">
    <property type="entry name" value="Retrovirus_Pol_polyprotein"/>
</dbReference>
<dbReference type="InterPro" id="IPR041577">
    <property type="entry name" value="RT_RNaseH_2"/>
</dbReference>
<feature type="domain" description="Chromo" evidence="3">
    <location>
        <begin position="551"/>
        <end position="595"/>
    </location>
</feature>
<proteinExistence type="predicted"/>
<dbReference type="HOGENOM" id="CLU_458702_0_0_1"/>
<dbReference type="GO" id="GO:0003723">
    <property type="term" value="F:RNA binding"/>
    <property type="evidence" value="ECO:0007669"/>
    <property type="project" value="UniProtKB-KW"/>
</dbReference>
<dbReference type="PANTHER" id="PTHR37984:SF5">
    <property type="entry name" value="PROTEIN NYNRIN-LIKE"/>
    <property type="match status" value="1"/>
</dbReference>
<dbReference type="EMBL" id="CAGI01000168">
    <property type="protein sequence ID" value="CCF51916.1"/>
    <property type="molecule type" value="Genomic_DNA"/>
</dbReference>
<dbReference type="Gene3D" id="3.30.70.270">
    <property type="match status" value="1"/>
</dbReference>
<feature type="domain" description="Integrase catalytic" evidence="4">
    <location>
        <begin position="250"/>
        <end position="408"/>
    </location>
</feature>
<dbReference type="SUPFAM" id="SSF54160">
    <property type="entry name" value="Chromo domain-like"/>
    <property type="match status" value="1"/>
</dbReference>
<evidence type="ECO:0000313" key="6">
    <source>
        <dbReference type="Proteomes" id="UP000006174"/>
    </source>
</evidence>
<keyword evidence="6" id="KW-1185">Reference proteome</keyword>
<evidence type="ECO:0000259" key="4">
    <source>
        <dbReference type="PROSITE" id="PS50994"/>
    </source>
</evidence>
<dbReference type="InterPro" id="IPR001584">
    <property type="entry name" value="Integrase_cat-core"/>
</dbReference>
<reference evidence="5 6" key="1">
    <citation type="journal article" date="2012" name="Plant Cell">
        <title>Genome comparison of barley and maize smut fungi reveals targeted loss of RNA silencing components and species-specific presence of transposable elements.</title>
        <authorList>
            <person name="Laurie J.D."/>
            <person name="Ali S."/>
            <person name="Linning R."/>
            <person name="Mannhaupt G."/>
            <person name="Wong P."/>
            <person name="Gueldener U."/>
            <person name="Muensterkoetter M."/>
            <person name="Moore R."/>
            <person name="Kahmann R."/>
            <person name="Bakkeren G."/>
            <person name="Schirawski J."/>
        </authorList>
    </citation>
    <scope>NUCLEOTIDE SEQUENCE [LARGE SCALE GENOMIC DNA]</scope>
    <source>
        <strain evidence="6">Uh4875-4</strain>
    </source>
</reference>